<keyword evidence="2" id="KW-1185">Reference proteome</keyword>
<gene>
    <name evidence="1" type="ORF">AVEN_181237_1</name>
</gene>
<sequence>FTTFFPGTLNSSRYCYFPGVKPVPWEKLDFHFPAPAPLSVRTTRAPGCFFDAVSPSVKSRTRRPFFENDPLALVKTQHVGYRTVLII</sequence>
<name>A0A4Y2TBJ8_ARAVE</name>
<accession>A0A4Y2TBJ8</accession>
<evidence type="ECO:0000313" key="1">
    <source>
        <dbReference type="EMBL" id="GBN97360.1"/>
    </source>
</evidence>
<evidence type="ECO:0000313" key="2">
    <source>
        <dbReference type="Proteomes" id="UP000499080"/>
    </source>
</evidence>
<comment type="caution">
    <text evidence="1">The sequence shown here is derived from an EMBL/GenBank/DDBJ whole genome shotgun (WGS) entry which is preliminary data.</text>
</comment>
<dbReference type="EMBL" id="BGPR01027121">
    <property type="protein sequence ID" value="GBN97360.1"/>
    <property type="molecule type" value="Genomic_DNA"/>
</dbReference>
<reference evidence="1 2" key="1">
    <citation type="journal article" date="2019" name="Sci. Rep.">
        <title>Orb-weaving spider Araneus ventricosus genome elucidates the spidroin gene catalogue.</title>
        <authorList>
            <person name="Kono N."/>
            <person name="Nakamura H."/>
            <person name="Ohtoshi R."/>
            <person name="Moran D.A.P."/>
            <person name="Shinohara A."/>
            <person name="Yoshida Y."/>
            <person name="Fujiwara M."/>
            <person name="Mori M."/>
            <person name="Tomita M."/>
            <person name="Arakawa K."/>
        </authorList>
    </citation>
    <scope>NUCLEOTIDE SEQUENCE [LARGE SCALE GENOMIC DNA]</scope>
</reference>
<feature type="non-terminal residue" evidence="1">
    <location>
        <position position="1"/>
    </location>
</feature>
<protein>
    <submittedName>
        <fullName evidence="1">Uncharacterized protein</fullName>
    </submittedName>
</protein>
<dbReference type="AlphaFoldDB" id="A0A4Y2TBJ8"/>
<dbReference type="Proteomes" id="UP000499080">
    <property type="component" value="Unassembled WGS sequence"/>
</dbReference>
<organism evidence="1 2">
    <name type="scientific">Araneus ventricosus</name>
    <name type="common">Orbweaver spider</name>
    <name type="synonym">Epeira ventricosa</name>
    <dbReference type="NCBI Taxonomy" id="182803"/>
    <lineage>
        <taxon>Eukaryota</taxon>
        <taxon>Metazoa</taxon>
        <taxon>Ecdysozoa</taxon>
        <taxon>Arthropoda</taxon>
        <taxon>Chelicerata</taxon>
        <taxon>Arachnida</taxon>
        <taxon>Araneae</taxon>
        <taxon>Araneomorphae</taxon>
        <taxon>Entelegynae</taxon>
        <taxon>Araneoidea</taxon>
        <taxon>Araneidae</taxon>
        <taxon>Araneus</taxon>
    </lineage>
</organism>
<proteinExistence type="predicted"/>